<dbReference type="InterPro" id="IPR000836">
    <property type="entry name" value="PRTase_dom"/>
</dbReference>
<evidence type="ECO:0000256" key="5">
    <source>
        <dbReference type="ARBA" id="ARBA00022741"/>
    </source>
</evidence>
<dbReference type="Pfam" id="PF13793">
    <property type="entry name" value="Pribosyltran_N"/>
    <property type="match status" value="1"/>
</dbReference>
<reference evidence="11 12" key="1">
    <citation type="submission" date="2018-05" db="EMBL/GenBank/DDBJ databases">
        <title>A metagenomic window into the 2 km-deep terrestrial subsurface aquifer revealed taxonomically and functionally diverse microbial community comprising novel uncultured bacterial lineages.</title>
        <authorList>
            <person name="Kadnikov V.V."/>
            <person name="Mardanov A.V."/>
            <person name="Beletsky A.V."/>
            <person name="Banks D."/>
            <person name="Pimenov N.V."/>
            <person name="Frank Y.A."/>
            <person name="Karnachuk O.V."/>
            <person name="Ravin N.V."/>
        </authorList>
    </citation>
    <scope>NUCLEOTIDE SEQUENCE [LARGE SCALE GENOMIC DNA]</scope>
    <source>
        <strain evidence="11">BY5</strain>
    </source>
</reference>
<dbReference type="GO" id="GO:0002189">
    <property type="term" value="C:ribose phosphate diphosphokinase complex"/>
    <property type="evidence" value="ECO:0007669"/>
    <property type="project" value="TreeGrafter"/>
</dbReference>
<dbReference type="InterPro" id="IPR029099">
    <property type="entry name" value="Pribosyltran_N"/>
</dbReference>
<keyword evidence="2" id="KW-0808">Transferase</keyword>
<evidence type="ECO:0000313" key="11">
    <source>
        <dbReference type="EMBL" id="RCK79381.1"/>
    </source>
</evidence>
<keyword evidence="7" id="KW-0067">ATP-binding</keyword>
<dbReference type="PROSITE" id="PS00114">
    <property type="entry name" value="PRPP_SYNTHASE"/>
    <property type="match status" value="1"/>
</dbReference>
<dbReference type="Proteomes" id="UP000252355">
    <property type="component" value="Unassembled WGS sequence"/>
</dbReference>
<proteinExistence type="predicted"/>
<dbReference type="SUPFAM" id="SSF53271">
    <property type="entry name" value="PRTase-like"/>
    <property type="match status" value="1"/>
</dbReference>
<dbReference type="GO" id="GO:0005524">
    <property type="term" value="F:ATP binding"/>
    <property type="evidence" value="ECO:0007669"/>
    <property type="project" value="UniProtKB-KW"/>
</dbReference>
<dbReference type="GO" id="GO:0004749">
    <property type="term" value="F:ribose phosphate diphosphokinase activity"/>
    <property type="evidence" value="ECO:0007669"/>
    <property type="project" value="UniProtKB-EC"/>
</dbReference>
<protein>
    <recommendedName>
        <fullName evidence="1">ribose-phosphate diphosphokinase</fullName>
        <ecNumber evidence="1">2.7.6.1</ecNumber>
    </recommendedName>
</protein>
<evidence type="ECO:0000259" key="10">
    <source>
        <dbReference type="Pfam" id="PF13793"/>
    </source>
</evidence>
<dbReference type="Gene3D" id="3.40.50.2020">
    <property type="match status" value="2"/>
</dbReference>
<dbReference type="GO" id="GO:0006164">
    <property type="term" value="P:purine nucleotide biosynthetic process"/>
    <property type="evidence" value="ECO:0007669"/>
    <property type="project" value="TreeGrafter"/>
</dbReference>
<dbReference type="PANTHER" id="PTHR10210">
    <property type="entry name" value="RIBOSE-PHOSPHATE DIPHOSPHOKINASE FAMILY MEMBER"/>
    <property type="match status" value="1"/>
</dbReference>
<keyword evidence="6 11" id="KW-0418">Kinase</keyword>
<evidence type="ECO:0000256" key="7">
    <source>
        <dbReference type="ARBA" id="ARBA00022840"/>
    </source>
</evidence>
<dbReference type="PANTHER" id="PTHR10210:SF32">
    <property type="entry name" value="RIBOSE-PHOSPHATE PYROPHOSPHOKINASE 2"/>
    <property type="match status" value="1"/>
</dbReference>
<name>A0A367ZPU5_9BACT</name>
<dbReference type="SMART" id="SM01400">
    <property type="entry name" value="Pribosyltran_N"/>
    <property type="match status" value="1"/>
</dbReference>
<accession>A0A367ZPU5</accession>
<sequence>MTFFLLANGLFQVDISRACFNNKPEPTGRKTAMIDTLKIFAGSSHQAFTEEICRHLGIMPGRLEVSRFSNDNLWIQIRENVRERDVFVVQSFTEPVSDHILELFIILDALRSASAKRITAVIPYFSYARSDKKDAPRISITGRLVADLLRTAGADRVLTMDLHSDQVHGFFSMPVDHLTAIPTIASHVRRQYPLDQAVAVATDAGAAKRVGRFAEYLNIPMAIIDKRRVSDTKVKHGLVVGEVADRDAFIFDDEIAAGSTVVSTVQILRDAGCRSIYAAATHTVLCGPAVERLRECPVQGIIGTNTVALPDSKRLPKLTTLSVAPLFAEAIKRIHTGESVGALFT</sequence>
<evidence type="ECO:0000256" key="3">
    <source>
        <dbReference type="ARBA" id="ARBA00022723"/>
    </source>
</evidence>
<dbReference type="CDD" id="cd06223">
    <property type="entry name" value="PRTases_typeI"/>
    <property type="match status" value="1"/>
</dbReference>
<dbReference type="GO" id="GO:0009156">
    <property type="term" value="P:ribonucleoside monophosphate biosynthetic process"/>
    <property type="evidence" value="ECO:0007669"/>
    <property type="project" value="InterPro"/>
</dbReference>
<dbReference type="InterPro" id="IPR000842">
    <property type="entry name" value="PRib_PP_synth_CS"/>
</dbReference>
<dbReference type="InterPro" id="IPR029057">
    <property type="entry name" value="PRTase-like"/>
</dbReference>
<dbReference type="InterPro" id="IPR005946">
    <property type="entry name" value="Rib-P_diPkinase"/>
</dbReference>
<dbReference type="Pfam" id="PF14572">
    <property type="entry name" value="Pribosyl_synth"/>
    <property type="match status" value="1"/>
</dbReference>
<organism evidence="11 12">
    <name type="scientific">Candidatus Ozemobacter sibiricus</name>
    <dbReference type="NCBI Taxonomy" id="2268124"/>
    <lineage>
        <taxon>Bacteria</taxon>
        <taxon>Candidatus Ozemobacteria</taxon>
        <taxon>Candidatus Ozemobacterales</taxon>
        <taxon>Candidatus Ozemobacteraceae</taxon>
        <taxon>Candidatus Ozemobacter</taxon>
    </lineage>
</organism>
<dbReference type="GO" id="GO:0005737">
    <property type="term" value="C:cytoplasm"/>
    <property type="evidence" value="ECO:0007669"/>
    <property type="project" value="TreeGrafter"/>
</dbReference>
<dbReference type="AlphaFoldDB" id="A0A367ZPU5"/>
<dbReference type="FunFam" id="3.40.50.2020:FF:000007">
    <property type="entry name" value="Ribose-phosphate pyrophosphokinase"/>
    <property type="match status" value="1"/>
</dbReference>
<feature type="domain" description="Ribose-phosphate pyrophosphokinase N-terminal" evidence="10">
    <location>
        <begin position="37"/>
        <end position="153"/>
    </location>
</feature>
<evidence type="ECO:0000313" key="12">
    <source>
        <dbReference type="Proteomes" id="UP000252355"/>
    </source>
</evidence>
<evidence type="ECO:0000256" key="4">
    <source>
        <dbReference type="ARBA" id="ARBA00022727"/>
    </source>
</evidence>
<comment type="caution">
    <text evidence="11">The sequence shown here is derived from an EMBL/GenBank/DDBJ whole genome shotgun (WGS) entry which is preliminary data.</text>
</comment>
<evidence type="ECO:0000256" key="6">
    <source>
        <dbReference type="ARBA" id="ARBA00022777"/>
    </source>
</evidence>
<dbReference type="GO" id="GO:0006015">
    <property type="term" value="P:5-phosphoribose 1-diphosphate biosynthetic process"/>
    <property type="evidence" value="ECO:0007669"/>
    <property type="project" value="TreeGrafter"/>
</dbReference>
<gene>
    <name evidence="11" type="ORF">OZSIB_0021</name>
</gene>
<dbReference type="GO" id="GO:0000287">
    <property type="term" value="F:magnesium ion binding"/>
    <property type="evidence" value="ECO:0007669"/>
    <property type="project" value="InterPro"/>
</dbReference>
<evidence type="ECO:0000256" key="2">
    <source>
        <dbReference type="ARBA" id="ARBA00022679"/>
    </source>
</evidence>
<dbReference type="NCBIfam" id="NF002320">
    <property type="entry name" value="PRK01259.1"/>
    <property type="match status" value="1"/>
</dbReference>
<keyword evidence="3" id="KW-0479">Metal-binding</keyword>
<keyword evidence="8" id="KW-0460">Magnesium</keyword>
<evidence type="ECO:0000256" key="8">
    <source>
        <dbReference type="ARBA" id="ARBA00022842"/>
    </source>
</evidence>
<dbReference type="GO" id="GO:0016301">
    <property type="term" value="F:kinase activity"/>
    <property type="evidence" value="ECO:0007669"/>
    <property type="project" value="UniProtKB-KW"/>
</dbReference>
<dbReference type="NCBIfam" id="TIGR01251">
    <property type="entry name" value="ribP_PPkin"/>
    <property type="match status" value="1"/>
</dbReference>
<evidence type="ECO:0000256" key="9">
    <source>
        <dbReference type="ARBA" id="ARBA00049535"/>
    </source>
</evidence>
<dbReference type="EC" id="2.7.6.1" evidence="1"/>
<comment type="catalytic activity">
    <reaction evidence="9">
        <text>D-ribose 5-phosphate + ATP = 5-phospho-alpha-D-ribose 1-diphosphate + AMP + H(+)</text>
        <dbReference type="Rhea" id="RHEA:15609"/>
        <dbReference type="ChEBI" id="CHEBI:15378"/>
        <dbReference type="ChEBI" id="CHEBI:30616"/>
        <dbReference type="ChEBI" id="CHEBI:58017"/>
        <dbReference type="ChEBI" id="CHEBI:78346"/>
        <dbReference type="ChEBI" id="CHEBI:456215"/>
        <dbReference type="EC" id="2.7.6.1"/>
    </reaction>
</comment>
<evidence type="ECO:0000256" key="1">
    <source>
        <dbReference type="ARBA" id="ARBA00013247"/>
    </source>
</evidence>
<keyword evidence="4" id="KW-0545">Nucleotide biosynthesis</keyword>
<keyword evidence="5" id="KW-0547">Nucleotide-binding</keyword>
<dbReference type="EMBL" id="QOQW01000013">
    <property type="protein sequence ID" value="RCK79381.1"/>
    <property type="molecule type" value="Genomic_DNA"/>
</dbReference>